<feature type="transmembrane region" description="Helical" evidence="1">
    <location>
        <begin position="63"/>
        <end position="95"/>
    </location>
</feature>
<dbReference type="Gene3D" id="3.10.620.30">
    <property type="match status" value="1"/>
</dbReference>
<dbReference type="Pfam" id="PF11992">
    <property type="entry name" value="TgpA_N"/>
    <property type="match status" value="1"/>
</dbReference>
<accession>A0ABQ2WKI4</accession>
<gene>
    <name evidence="3" type="ORF">GCM10008111_12690</name>
</gene>
<keyword evidence="4" id="KW-1185">Reference proteome</keyword>
<dbReference type="InterPro" id="IPR002931">
    <property type="entry name" value="Transglutaminase-like"/>
</dbReference>
<dbReference type="InterPro" id="IPR021878">
    <property type="entry name" value="TgpA_N"/>
</dbReference>
<feature type="transmembrane region" description="Helical" evidence="1">
    <location>
        <begin position="545"/>
        <end position="565"/>
    </location>
</feature>
<evidence type="ECO:0000256" key="1">
    <source>
        <dbReference type="SAM" id="Phobius"/>
    </source>
</evidence>
<sequence length="657" mass="75406">MLVGQLRLPNAFACQTLVLHLALLALYQPALPLWNTLAFLGLLSWQGWRLYKDQPALSKKHLNWLMAPLLLLLLAQISQLGVLNAMLHILLLAAVGRGFTLQQRADAIQLIWVQYFALVCCFIFYQQMAMALAIFGLLLLNGYLQHRLFAPANAKIAPKRTLLLGMITLPIWLGLFLVFPRLPPLWQIPNQNMASTGLSDTLDPGSIEQLVQSDALAFRVSFTTEKPPREEWYWRAKVYEDFDGRRWQRNARFTSRQLDTLSRNALQTMSQSLPASREHVQYQILAEPSYQRDLFSLGLPLSGSTSLSMQPASLLANPLPLTQRISYSVISALSPLPLESATERQLNLQQQNANPRTRQWGAELAQAHQYDAAKIVTALTAYFQQQAFFYSLTPPRLGRDAIDQFLFESRVGFCSHYASATAVVLRAAGIPARVVGGYQGGEWQQNQQYLLVRQREAHAWVEYLLHDEWHRFDPTAAIAPERILSGLEQTLSIEEQALLSGWQNNWLGQLALQWSHLDYLWSVWVLGFNQQDQQQFWQRLLNWPYWHWVITSISVASLILAGMYWRWRRSLRSKTKANVLRGKLSRAFNHQPPLGMTVAMWLHQIAQHNTEYAPLLLEINDLYERSVFASDALAEQQLLQKLQQHRRLLRKHIYVSK</sequence>
<dbReference type="InterPro" id="IPR038765">
    <property type="entry name" value="Papain-like_cys_pep_sf"/>
</dbReference>
<dbReference type="Proteomes" id="UP000634667">
    <property type="component" value="Unassembled WGS sequence"/>
</dbReference>
<feature type="transmembrane region" description="Helical" evidence="1">
    <location>
        <begin position="115"/>
        <end position="140"/>
    </location>
</feature>
<keyword evidence="1" id="KW-0812">Transmembrane</keyword>
<dbReference type="PANTHER" id="PTHR42736:SF1">
    <property type="entry name" value="PROTEIN-GLUTAMINE GAMMA-GLUTAMYLTRANSFERASE"/>
    <property type="match status" value="1"/>
</dbReference>
<dbReference type="InterPro" id="IPR052901">
    <property type="entry name" value="Bact_TGase-like"/>
</dbReference>
<dbReference type="SMART" id="SM00460">
    <property type="entry name" value="TGc"/>
    <property type="match status" value="1"/>
</dbReference>
<feature type="domain" description="Transglutaminase-like" evidence="2">
    <location>
        <begin position="406"/>
        <end position="476"/>
    </location>
</feature>
<feature type="transmembrane region" description="Helical" evidence="1">
    <location>
        <begin position="33"/>
        <end position="51"/>
    </location>
</feature>
<proteinExistence type="predicted"/>
<keyword evidence="1" id="KW-0472">Membrane</keyword>
<feature type="transmembrane region" description="Helical" evidence="1">
    <location>
        <begin position="161"/>
        <end position="179"/>
    </location>
</feature>
<evidence type="ECO:0000313" key="3">
    <source>
        <dbReference type="EMBL" id="GGW57988.1"/>
    </source>
</evidence>
<dbReference type="Pfam" id="PF01841">
    <property type="entry name" value="Transglut_core"/>
    <property type="match status" value="1"/>
</dbReference>
<evidence type="ECO:0000259" key="2">
    <source>
        <dbReference type="SMART" id="SM00460"/>
    </source>
</evidence>
<dbReference type="PANTHER" id="PTHR42736">
    <property type="entry name" value="PROTEIN-GLUTAMINE GAMMA-GLUTAMYLTRANSFERASE"/>
    <property type="match status" value="1"/>
</dbReference>
<protein>
    <submittedName>
        <fullName evidence="3">Transglutaminase</fullName>
    </submittedName>
</protein>
<comment type="caution">
    <text evidence="3">The sequence shown here is derived from an EMBL/GenBank/DDBJ whole genome shotgun (WGS) entry which is preliminary data.</text>
</comment>
<dbReference type="SUPFAM" id="SSF54001">
    <property type="entry name" value="Cysteine proteinases"/>
    <property type="match status" value="1"/>
</dbReference>
<dbReference type="EMBL" id="BMYR01000004">
    <property type="protein sequence ID" value="GGW57988.1"/>
    <property type="molecule type" value="Genomic_DNA"/>
</dbReference>
<evidence type="ECO:0000313" key="4">
    <source>
        <dbReference type="Proteomes" id="UP000634667"/>
    </source>
</evidence>
<keyword evidence="1" id="KW-1133">Transmembrane helix</keyword>
<reference evidence="4" key="1">
    <citation type="journal article" date="2019" name="Int. J. Syst. Evol. Microbiol.">
        <title>The Global Catalogue of Microorganisms (GCM) 10K type strain sequencing project: providing services to taxonomists for standard genome sequencing and annotation.</title>
        <authorList>
            <consortium name="The Broad Institute Genomics Platform"/>
            <consortium name="The Broad Institute Genome Sequencing Center for Infectious Disease"/>
            <person name="Wu L."/>
            <person name="Ma J."/>
        </authorList>
    </citation>
    <scope>NUCLEOTIDE SEQUENCE [LARGE SCALE GENOMIC DNA]</scope>
    <source>
        <strain evidence="4">KCTC 23723</strain>
    </source>
</reference>
<name>A0ABQ2WKI4_9ALTE</name>
<dbReference type="RefSeq" id="WP_189481640.1">
    <property type="nucleotide sequence ID" value="NZ_BMYR01000004.1"/>
</dbReference>
<organism evidence="3 4">
    <name type="scientific">Alishewanella tabrizica</name>
    <dbReference type="NCBI Taxonomy" id="671278"/>
    <lineage>
        <taxon>Bacteria</taxon>
        <taxon>Pseudomonadati</taxon>
        <taxon>Pseudomonadota</taxon>
        <taxon>Gammaproteobacteria</taxon>
        <taxon>Alteromonadales</taxon>
        <taxon>Alteromonadaceae</taxon>
        <taxon>Alishewanella</taxon>
    </lineage>
</organism>